<comment type="caution">
    <text evidence="7">The sequence shown here is derived from an EMBL/GenBank/DDBJ whole genome shotgun (WGS) entry which is preliminary data.</text>
</comment>
<dbReference type="SUPFAM" id="SSF52540">
    <property type="entry name" value="P-loop containing nucleoside triphosphate hydrolases"/>
    <property type="match status" value="1"/>
</dbReference>
<dbReference type="Gene3D" id="3.40.50.300">
    <property type="entry name" value="P-loop containing nucleotide triphosphate hydrolases"/>
    <property type="match status" value="1"/>
</dbReference>
<evidence type="ECO:0000256" key="6">
    <source>
        <dbReference type="ARBA" id="ARBA00023136"/>
    </source>
</evidence>
<dbReference type="InterPro" id="IPR027417">
    <property type="entry name" value="P-loop_NTPase"/>
</dbReference>
<protein>
    <recommendedName>
        <fullName evidence="8">Type IV secretory system conjugative DNA transfer family protein</fullName>
    </recommendedName>
</protein>
<evidence type="ECO:0000256" key="2">
    <source>
        <dbReference type="ARBA" id="ARBA00008806"/>
    </source>
</evidence>
<dbReference type="Proteomes" id="UP000886106">
    <property type="component" value="Unassembled WGS sequence"/>
</dbReference>
<accession>A0A7V5J003</accession>
<name>A0A7V5J003_UNCKA</name>
<comment type="similarity">
    <text evidence="2">Belongs to the VirD4/TraG family.</text>
</comment>
<evidence type="ECO:0000256" key="5">
    <source>
        <dbReference type="ARBA" id="ARBA00022989"/>
    </source>
</evidence>
<dbReference type="AlphaFoldDB" id="A0A7V5J003"/>
<evidence type="ECO:0000256" key="1">
    <source>
        <dbReference type="ARBA" id="ARBA00004651"/>
    </source>
</evidence>
<dbReference type="InterPro" id="IPR051539">
    <property type="entry name" value="T4SS-coupling_protein"/>
</dbReference>
<dbReference type="PANTHER" id="PTHR37937">
    <property type="entry name" value="CONJUGATIVE TRANSFER: DNA TRANSPORT"/>
    <property type="match status" value="1"/>
</dbReference>
<gene>
    <name evidence="7" type="ORF">ENJ78_00405</name>
</gene>
<dbReference type="Pfam" id="PF02534">
    <property type="entry name" value="T4SS-DNA_transf"/>
    <property type="match status" value="1"/>
</dbReference>
<evidence type="ECO:0008006" key="8">
    <source>
        <dbReference type="Google" id="ProtNLM"/>
    </source>
</evidence>
<keyword evidence="6" id="KW-0472">Membrane</keyword>
<dbReference type="InterPro" id="IPR003688">
    <property type="entry name" value="TraG/VirD4"/>
</dbReference>
<dbReference type="EMBL" id="DRNS01000031">
    <property type="protein sequence ID" value="HHH14152.1"/>
    <property type="molecule type" value="Genomic_DNA"/>
</dbReference>
<dbReference type="CDD" id="cd01127">
    <property type="entry name" value="TrwB_TraG_TraD_VirD4"/>
    <property type="match status" value="1"/>
</dbReference>
<feature type="non-terminal residue" evidence="7">
    <location>
        <position position="1"/>
    </location>
</feature>
<keyword evidence="4" id="KW-0812">Transmembrane</keyword>
<comment type="subcellular location">
    <subcellularLocation>
        <location evidence="1">Cell membrane</location>
        <topology evidence="1">Multi-pass membrane protein</topology>
    </subcellularLocation>
</comment>
<keyword evidence="5" id="KW-1133">Transmembrane helix</keyword>
<proteinExistence type="inferred from homology"/>
<evidence type="ECO:0000256" key="3">
    <source>
        <dbReference type="ARBA" id="ARBA00022475"/>
    </source>
</evidence>
<organism evidence="7">
    <name type="scientific">candidate division WWE3 bacterium</name>
    <dbReference type="NCBI Taxonomy" id="2053526"/>
    <lineage>
        <taxon>Bacteria</taxon>
        <taxon>Katanobacteria</taxon>
    </lineage>
</organism>
<evidence type="ECO:0000313" key="7">
    <source>
        <dbReference type="EMBL" id="HHH14152.1"/>
    </source>
</evidence>
<dbReference type="GO" id="GO:0005886">
    <property type="term" value="C:plasma membrane"/>
    <property type="evidence" value="ECO:0007669"/>
    <property type="project" value="UniProtKB-SubCell"/>
</dbReference>
<evidence type="ECO:0000256" key="4">
    <source>
        <dbReference type="ARBA" id="ARBA00022692"/>
    </source>
</evidence>
<keyword evidence="3" id="KW-1003">Cell membrane</keyword>
<sequence length="402" mass="46303">SLVITDPSGDIFKQTSGHLLEKGYRLKILNPLDIGRSIKFNPLDGLKEYRDIDEIAHILVSTANPDPKDPFWTDSAKTIISILSRVLCSHQELKPYANLANVLHMLNNFEDGTPLDPFIDNYADENTKTEYKGFISQSYNTLQSILSTAKTSLKAFSDPDIANLTAVNDFNFKMLREEKTALFLIFPQNRISYYSFLMNLFYTKLFHYCLDDDLFKPDGLPIYFLLDEFGHLKIPDFASIITTTRKRNISISIILQSISQLKKQYGEHDSHTILNGGIASRIFSSGLDNETNRMLTETLGKIRQEIHTTRDGLQVKDDNLLEPYLIRTMQDNEALFLFANKPPHKLKITRFFEDKALLRETQKAPADLIQRDFKRVKFYKLEQGEKRTGSERTRGAKYSYER</sequence>
<reference evidence="7" key="1">
    <citation type="journal article" date="2020" name="mSystems">
        <title>Genome- and Community-Level Interaction Insights into Carbon Utilization and Element Cycling Functions of Hydrothermarchaeota in Hydrothermal Sediment.</title>
        <authorList>
            <person name="Zhou Z."/>
            <person name="Liu Y."/>
            <person name="Xu W."/>
            <person name="Pan J."/>
            <person name="Luo Z.H."/>
            <person name="Li M."/>
        </authorList>
    </citation>
    <scope>NUCLEOTIDE SEQUENCE [LARGE SCALE GENOMIC DNA]</scope>
    <source>
        <strain evidence="7">HyVt-517</strain>
    </source>
</reference>
<dbReference type="PANTHER" id="PTHR37937:SF1">
    <property type="entry name" value="CONJUGATIVE TRANSFER: DNA TRANSPORT"/>
    <property type="match status" value="1"/>
</dbReference>